<evidence type="ECO:0000313" key="4">
    <source>
        <dbReference type="Proteomes" id="UP000016562"/>
    </source>
</evidence>
<dbReference type="PANTHER" id="PTHR13707:SF57">
    <property type="entry name" value="SUCCINYL-COA:3-KETOACID COENZYME A TRANSFERASE SUBUNIT B-RELATED"/>
    <property type="match status" value="1"/>
</dbReference>
<reference evidence="3 4" key="1">
    <citation type="submission" date="2013-09" db="EMBL/GenBank/DDBJ databases">
        <title>Whole genome shotgun sequence of Vibrio ezurae NBRC 102218.</title>
        <authorList>
            <person name="Yoshida I."/>
            <person name="Hosoyama A."/>
            <person name="Numata M."/>
            <person name="Hashimoto M."/>
            <person name="Hosoyama Y."/>
            <person name="Tsuchikane K."/>
            <person name="Noguchi M."/>
            <person name="Hirakata S."/>
            <person name="Ichikawa N."/>
            <person name="Ohji S."/>
            <person name="Yamazoe A."/>
            <person name="Fujita N."/>
        </authorList>
    </citation>
    <scope>NUCLEOTIDE SEQUENCE [LARGE SCALE GENOMIC DNA]</scope>
    <source>
        <strain evidence="3 4">NBRC 102218</strain>
    </source>
</reference>
<dbReference type="PANTHER" id="PTHR13707">
    <property type="entry name" value="KETOACID-COENZYME A TRANSFERASE"/>
    <property type="match status" value="1"/>
</dbReference>
<dbReference type="SUPFAM" id="SSF100950">
    <property type="entry name" value="NagB/RpiA/CoA transferase-like"/>
    <property type="match status" value="1"/>
</dbReference>
<comment type="caution">
    <text evidence="3">The sequence shown here is derived from an EMBL/GenBank/DDBJ whole genome shotgun (WGS) entry which is preliminary data.</text>
</comment>
<dbReference type="GO" id="GO:0008410">
    <property type="term" value="F:CoA-transferase activity"/>
    <property type="evidence" value="ECO:0007669"/>
    <property type="project" value="InterPro"/>
</dbReference>
<dbReference type="RefSeq" id="WP_021712353.1">
    <property type="nucleotide sequence ID" value="NZ_BATM01000005.1"/>
</dbReference>
<dbReference type="OrthoDB" id="9778604at2"/>
<dbReference type="Pfam" id="PF01144">
    <property type="entry name" value="CoA_trans"/>
    <property type="match status" value="1"/>
</dbReference>
<dbReference type="AlphaFoldDB" id="U3AY17"/>
<dbReference type="SMART" id="SM00882">
    <property type="entry name" value="CoA_trans"/>
    <property type="match status" value="1"/>
</dbReference>
<comment type="similarity">
    <text evidence="1">Belongs to the 3-oxoacid CoA-transferase subunit B family.</text>
</comment>
<keyword evidence="2 3" id="KW-0808">Transferase</keyword>
<accession>U3AY17</accession>
<name>U3AY17_9VIBR</name>
<organism evidence="3 4">
    <name type="scientific">Vibrio ezurae NBRC 102218</name>
    <dbReference type="NCBI Taxonomy" id="1219080"/>
    <lineage>
        <taxon>Bacteria</taxon>
        <taxon>Pseudomonadati</taxon>
        <taxon>Pseudomonadota</taxon>
        <taxon>Gammaproteobacteria</taxon>
        <taxon>Vibrionales</taxon>
        <taxon>Vibrionaceae</taxon>
        <taxon>Vibrio</taxon>
    </lineage>
</organism>
<evidence type="ECO:0000256" key="1">
    <source>
        <dbReference type="ARBA" id="ARBA00007047"/>
    </source>
</evidence>
<gene>
    <name evidence="3" type="primary">scoB</name>
    <name evidence="3" type="ORF">VEZ01S_05_00170</name>
</gene>
<evidence type="ECO:0000313" key="3">
    <source>
        <dbReference type="EMBL" id="GAD78630.1"/>
    </source>
</evidence>
<dbReference type="EMBL" id="BATM01000005">
    <property type="protein sequence ID" value="GAD78630.1"/>
    <property type="molecule type" value="Genomic_DNA"/>
</dbReference>
<dbReference type="NCBIfam" id="TIGR02428">
    <property type="entry name" value="pcaJ_scoB_fam"/>
    <property type="match status" value="1"/>
</dbReference>
<dbReference type="Proteomes" id="UP000016562">
    <property type="component" value="Unassembled WGS sequence"/>
</dbReference>
<proteinExistence type="inferred from homology"/>
<dbReference type="Gene3D" id="3.40.1080.10">
    <property type="entry name" value="Glutaconate Coenzyme A-transferase"/>
    <property type="match status" value="1"/>
</dbReference>
<dbReference type="InterPro" id="IPR004165">
    <property type="entry name" value="CoA_trans_fam_I"/>
</dbReference>
<dbReference type="STRING" id="1219080.VEZ01S_05_00170"/>
<evidence type="ECO:0000256" key="2">
    <source>
        <dbReference type="ARBA" id="ARBA00022679"/>
    </source>
</evidence>
<sequence>MDKKQMRNLVAQRVAQELNTGDLVNLGIGMPTLVAGFVDPDKHIVFQSENGMVGIAGSPAEGQEDWELTDAGGSPKTAIEGAAYFDSSLSFSLIRGGHVDATVLGAMEVDRHGNLANYMIPNKLIAGMGGAMDLVSGAKRVIIMMDHCNKHGESKILNECTLPLTAKGQVNLIITDLAVMEVVPEGLLLKEVAPHSSIEEVIQKTATELIIPKNVVTFGA</sequence>
<dbReference type="eggNOG" id="COG2057">
    <property type="taxonomic scope" value="Bacteria"/>
</dbReference>
<dbReference type="InterPro" id="IPR037171">
    <property type="entry name" value="NagB/RpiA_transferase-like"/>
</dbReference>
<dbReference type="InterPro" id="IPR012791">
    <property type="entry name" value="3-oxoacid_CoA-transf_B"/>
</dbReference>
<protein>
    <submittedName>
        <fullName evidence="3">Succinyl-coA:3-ketoacid-CoA transferase subunit B</fullName>
    </submittedName>
</protein>
<keyword evidence="4" id="KW-1185">Reference proteome</keyword>